<gene>
    <name evidence="2" type="ORF">C469_00976</name>
</gene>
<dbReference type="EMBL" id="AOJG01000002">
    <property type="protein sequence ID" value="EMA64456.1"/>
    <property type="molecule type" value="Genomic_DNA"/>
</dbReference>
<evidence type="ECO:0000256" key="1">
    <source>
        <dbReference type="SAM" id="MobiDB-lite"/>
    </source>
</evidence>
<proteinExistence type="predicted"/>
<accession>M0P2Z7</accession>
<feature type="region of interest" description="Disordered" evidence="1">
    <location>
        <begin position="267"/>
        <end position="297"/>
    </location>
</feature>
<name>M0P2Z7_9EURY</name>
<dbReference type="AlphaFoldDB" id="M0P2Z7"/>
<dbReference type="Proteomes" id="UP000011650">
    <property type="component" value="Unassembled WGS sequence"/>
</dbReference>
<protein>
    <recommendedName>
        <fullName evidence="4">ParB/Sulfiredoxin domain-containing protein</fullName>
    </recommendedName>
</protein>
<dbReference type="STRING" id="1227482.C469_00976"/>
<comment type="caution">
    <text evidence="2">The sequence shown here is derived from an EMBL/GenBank/DDBJ whole genome shotgun (WGS) entry which is preliminary data.</text>
</comment>
<evidence type="ECO:0000313" key="2">
    <source>
        <dbReference type="EMBL" id="EMA64456.1"/>
    </source>
</evidence>
<sequence>MLGAIADVYADRGVEGTARLGSEYVLLRSPLASPLTKSAYWSVAPSYYRRQYPTDFDESAAAPDPFKIGSASPSRIRRFTRRCYPPWRNRDQLFGTVRDGDWDRRPHEAAPTYGGPPEELFHADTIAESPLYRALRARFLDGRQWTETRFIGEVISRLEDGAEYVWHDCRTRADVLDRCEKLEQIHRSMKRHGCLSYRERTAPRDRDGNFIDALEREIVVDVGRDGELLLTSGKHRLCIAKLLELDAVPVAFLVRHADWMRTRRAVADGDRPGTDHPDLRDISARPADGVSRHKAIA</sequence>
<dbReference type="OrthoDB" id="197906at2157"/>
<evidence type="ECO:0000313" key="3">
    <source>
        <dbReference type="Proteomes" id="UP000011650"/>
    </source>
</evidence>
<dbReference type="RefSeq" id="WP_008003024.1">
    <property type="nucleotide sequence ID" value="NZ_AOJG01000002.1"/>
</dbReference>
<reference evidence="2 3" key="1">
    <citation type="journal article" date="2014" name="PLoS Genet.">
        <title>Phylogenetically driven sequencing of extremely halophilic archaea reveals strategies for static and dynamic osmo-response.</title>
        <authorList>
            <person name="Becker E.A."/>
            <person name="Seitzer P.M."/>
            <person name="Tritt A."/>
            <person name="Larsen D."/>
            <person name="Krusor M."/>
            <person name="Yao A.I."/>
            <person name="Wu D."/>
            <person name="Madern D."/>
            <person name="Eisen J.A."/>
            <person name="Darling A.E."/>
            <person name="Facciotti M.T."/>
        </authorList>
    </citation>
    <scope>NUCLEOTIDE SEQUENCE [LARGE SCALE GENOMIC DNA]</scope>
    <source>
        <strain evidence="2 3">DSM 21995</strain>
    </source>
</reference>
<evidence type="ECO:0008006" key="4">
    <source>
        <dbReference type="Google" id="ProtNLM"/>
    </source>
</evidence>
<organism evidence="2 3">
    <name type="scientific">Halorubrum lipolyticum DSM 21995</name>
    <dbReference type="NCBI Taxonomy" id="1227482"/>
    <lineage>
        <taxon>Archaea</taxon>
        <taxon>Methanobacteriati</taxon>
        <taxon>Methanobacteriota</taxon>
        <taxon>Stenosarchaea group</taxon>
        <taxon>Halobacteria</taxon>
        <taxon>Halobacteriales</taxon>
        <taxon>Haloferacaceae</taxon>
        <taxon>Halorubrum</taxon>
    </lineage>
</organism>
<keyword evidence="3" id="KW-1185">Reference proteome</keyword>
<dbReference type="PATRIC" id="fig|1227482.3.peg.197"/>
<feature type="compositionally biased region" description="Basic and acidic residues" evidence="1">
    <location>
        <begin position="267"/>
        <end position="283"/>
    </location>
</feature>